<dbReference type="SMART" id="SM00382">
    <property type="entry name" value="AAA"/>
    <property type="match status" value="1"/>
</dbReference>
<dbReference type="PROSITE" id="PS00211">
    <property type="entry name" value="ABC_TRANSPORTER_1"/>
    <property type="match status" value="1"/>
</dbReference>
<keyword evidence="8" id="KW-1185">Reference proteome</keyword>
<dbReference type="KEGG" id="asun:KG104_09690"/>
<proteinExistence type="inferred from homology"/>
<dbReference type="InterPro" id="IPR017871">
    <property type="entry name" value="ABC_transporter-like_CS"/>
</dbReference>
<evidence type="ECO:0000259" key="6">
    <source>
        <dbReference type="PROSITE" id="PS50893"/>
    </source>
</evidence>
<dbReference type="InterPro" id="IPR015856">
    <property type="entry name" value="ABC_transpr_CbiO/EcfA_su"/>
</dbReference>
<dbReference type="InterPro" id="IPR003439">
    <property type="entry name" value="ABC_transporter-like_ATP-bd"/>
</dbReference>
<keyword evidence="4 7" id="KW-0067">ATP-binding</keyword>
<dbReference type="PANTHER" id="PTHR43553:SF24">
    <property type="entry name" value="ENERGY-COUPLING FACTOR TRANSPORTER ATP-BINDING PROTEIN ECFA1"/>
    <property type="match status" value="1"/>
</dbReference>
<reference evidence="7" key="1">
    <citation type="submission" date="2021-06" db="EMBL/GenBank/DDBJ databases">
        <title>Novel species in genus Arthrobacter.</title>
        <authorList>
            <person name="Zhang G."/>
        </authorList>
    </citation>
    <scope>NUCLEOTIDE SEQUENCE</scope>
    <source>
        <strain evidence="7">Zg-ZUI122</strain>
    </source>
</reference>
<feature type="domain" description="ABC transporter" evidence="6">
    <location>
        <begin position="4"/>
        <end position="247"/>
    </location>
</feature>
<evidence type="ECO:0000256" key="3">
    <source>
        <dbReference type="ARBA" id="ARBA00022741"/>
    </source>
</evidence>
<dbReference type="CDD" id="cd03225">
    <property type="entry name" value="ABC_cobalt_CbiO_domain1"/>
    <property type="match status" value="1"/>
</dbReference>
<feature type="compositionally biased region" description="Basic and acidic residues" evidence="5">
    <location>
        <begin position="1"/>
        <end position="10"/>
    </location>
</feature>
<dbReference type="PROSITE" id="PS50893">
    <property type="entry name" value="ABC_TRANSPORTER_2"/>
    <property type="match status" value="1"/>
</dbReference>
<comment type="similarity">
    <text evidence="1">Belongs to the ABC transporter superfamily.</text>
</comment>
<dbReference type="InterPro" id="IPR003593">
    <property type="entry name" value="AAA+_ATPase"/>
</dbReference>
<gene>
    <name evidence="7" type="ORF">KG104_09690</name>
</gene>
<evidence type="ECO:0000256" key="4">
    <source>
        <dbReference type="ARBA" id="ARBA00022840"/>
    </source>
</evidence>
<evidence type="ECO:0000256" key="2">
    <source>
        <dbReference type="ARBA" id="ARBA00022448"/>
    </source>
</evidence>
<dbReference type="GO" id="GO:0005524">
    <property type="term" value="F:ATP binding"/>
    <property type="evidence" value="ECO:0007669"/>
    <property type="project" value="UniProtKB-KW"/>
</dbReference>
<dbReference type="InterPro" id="IPR050095">
    <property type="entry name" value="ECF_ABC_transporter_ATP-bd"/>
</dbReference>
<feature type="region of interest" description="Disordered" evidence="5">
    <location>
        <begin position="1"/>
        <end position="35"/>
    </location>
</feature>
<dbReference type="GO" id="GO:0016887">
    <property type="term" value="F:ATP hydrolysis activity"/>
    <property type="evidence" value="ECO:0007669"/>
    <property type="project" value="InterPro"/>
</dbReference>
<dbReference type="SUPFAM" id="SSF52540">
    <property type="entry name" value="P-loop containing nucleoside triphosphate hydrolases"/>
    <property type="match status" value="1"/>
</dbReference>
<dbReference type="PANTHER" id="PTHR43553">
    <property type="entry name" value="HEAVY METAL TRANSPORTER"/>
    <property type="match status" value="1"/>
</dbReference>
<organism evidence="7 8">
    <name type="scientific">Arthrobacter sunyaminii</name>
    <dbReference type="NCBI Taxonomy" id="2816859"/>
    <lineage>
        <taxon>Bacteria</taxon>
        <taxon>Bacillati</taxon>
        <taxon>Actinomycetota</taxon>
        <taxon>Actinomycetes</taxon>
        <taxon>Micrococcales</taxon>
        <taxon>Micrococcaceae</taxon>
        <taxon>Arthrobacter</taxon>
    </lineage>
</organism>
<keyword evidence="2" id="KW-0813">Transport</keyword>
<evidence type="ECO:0000256" key="1">
    <source>
        <dbReference type="ARBA" id="ARBA00005417"/>
    </source>
</evidence>
<dbReference type="EMBL" id="CP076456">
    <property type="protein sequence ID" value="QWQ34829.1"/>
    <property type="molecule type" value="Genomic_DNA"/>
</dbReference>
<dbReference type="GO" id="GO:0042626">
    <property type="term" value="F:ATPase-coupled transmembrane transporter activity"/>
    <property type="evidence" value="ECO:0007669"/>
    <property type="project" value="TreeGrafter"/>
</dbReference>
<accession>A0A975S4U7</accession>
<evidence type="ECO:0000256" key="5">
    <source>
        <dbReference type="SAM" id="MobiDB-lite"/>
    </source>
</evidence>
<dbReference type="Gene3D" id="3.40.50.300">
    <property type="entry name" value="P-loop containing nucleotide triphosphate hydrolases"/>
    <property type="match status" value="1"/>
</dbReference>
<evidence type="ECO:0000313" key="8">
    <source>
        <dbReference type="Proteomes" id="UP000680588"/>
    </source>
</evidence>
<dbReference type="AlphaFoldDB" id="A0A975S4U7"/>
<sequence>MVQIRLRDVSVLRSPDPSSTPNTGDPAAASTPGPILHPVNLDLDESRIAVIGANGSGKSTLLKLLNGLLTPDTGTVTVDGLDTVCQGSRVRRRVGFVFTDPLSQLVMPTGRDDVELSLRASIRKRSERRAAAEDRLAAFGLLGLADRSIYDLSGGERQLMALASVLAVEPDVLIADEPSTLLDLRNTAALRRILSGLPQQIIYTTHDLDFAADAERILVVEDGRIVFDGAPGPALAAYRALALGSGSGPAVRGTP</sequence>
<name>A0A975S4U7_9MICC</name>
<dbReference type="Proteomes" id="UP000680588">
    <property type="component" value="Chromosome"/>
</dbReference>
<dbReference type="InterPro" id="IPR027417">
    <property type="entry name" value="P-loop_NTPase"/>
</dbReference>
<dbReference type="Pfam" id="PF00005">
    <property type="entry name" value="ABC_tran"/>
    <property type="match status" value="1"/>
</dbReference>
<evidence type="ECO:0000313" key="7">
    <source>
        <dbReference type="EMBL" id="QWQ34829.1"/>
    </source>
</evidence>
<dbReference type="GO" id="GO:0043190">
    <property type="term" value="C:ATP-binding cassette (ABC) transporter complex"/>
    <property type="evidence" value="ECO:0007669"/>
    <property type="project" value="TreeGrafter"/>
</dbReference>
<dbReference type="RefSeq" id="WP_104161113.1">
    <property type="nucleotide sequence ID" value="NZ_CP076456.1"/>
</dbReference>
<keyword evidence="3" id="KW-0547">Nucleotide-binding</keyword>
<protein>
    <submittedName>
        <fullName evidence="7">Energy-coupling factor ABC transporter ATP-binding protein</fullName>
    </submittedName>
</protein>